<feature type="domain" description="Acyl-CoA thioesterase-like N-terminal HotDog" evidence="1">
    <location>
        <begin position="24"/>
        <end position="106"/>
    </location>
</feature>
<dbReference type="InterPro" id="IPR049449">
    <property type="entry name" value="TesB_ACOT8-like_N"/>
</dbReference>
<name>A0A5A7MVK4_9PROT</name>
<evidence type="ECO:0000313" key="3">
    <source>
        <dbReference type="EMBL" id="GEQ98919.1"/>
    </source>
</evidence>
<dbReference type="SUPFAM" id="SSF54637">
    <property type="entry name" value="Thioesterase/thiol ester dehydrase-isomerase"/>
    <property type="match status" value="2"/>
</dbReference>
<protein>
    <submittedName>
        <fullName evidence="3">Acyl-CoA thioesterase</fullName>
    </submittedName>
</protein>
<dbReference type="InterPro" id="IPR029069">
    <property type="entry name" value="HotDog_dom_sf"/>
</dbReference>
<reference evidence="3 4" key="1">
    <citation type="submission" date="2019-09" db="EMBL/GenBank/DDBJ databases">
        <title>NBRP : Genome information of microbial organism related human and environment.</title>
        <authorList>
            <person name="Hattori M."/>
            <person name="Oshima K."/>
            <person name="Inaba H."/>
            <person name="Suda W."/>
            <person name="Sakamoto M."/>
            <person name="Iino T."/>
            <person name="Kitahara M."/>
            <person name="Oshida Y."/>
            <person name="Iida T."/>
            <person name="Kudo T."/>
            <person name="Itoh T."/>
            <person name="Ohkuma M."/>
        </authorList>
    </citation>
    <scope>NUCLEOTIDE SEQUENCE [LARGE SCALE GENOMIC DNA]</scope>
    <source>
        <strain evidence="3 4">Hi-2</strain>
    </source>
</reference>
<accession>A0A5A7MVK4</accession>
<dbReference type="RefSeq" id="WP_210431888.1">
    <property type="nucleotide sequence ID" value="NZ_BKCL01000010.1"/>
</dbReference>
<dbReference type="Proteomes" id="UP000322084">
    <property type="component" value="Unassembled WGS sequence"/>
</dbReference>
<comment type="caution">
    <text evidence="3">The sequence shown here is derived from an EMBL/GenBank/DDBJ whole genome shotgun (WGS) entry which is preliminary data.</text>
</comment>
<dbReference type="EMBL" id="BKCL01000010">
    <property type="protein sequence ID" value="GEQ98919.1"/>
    <property type="molecule type" value="Genomic_DNA"/>
</dbReference>
<evidence type="ECO:0000313" key="4">
    <source>
        <dbReference type="Proteomes" id="UP000322084"/>
    </source>
</evidence>
<organism evidence="3 4">
    <name type="scientific">Iodidimonas gelatinilytica</name>
    <dbReference type="NCBI Taxonomy" id="1236966"/>
    <lineage>
        <taxon>Bacteria</taxon>
        <taxon>Pseudomonadati</taxon>
        <taxon>Pseudomonadota</taxon>
        <taxon>Alphaproteobacteria</taxon>
        <taxon>Iodidimonadales</taxon>
        <taxon>Iodidimonadaceae</taxon>
        <taxon>Iodidimonas</taxon>
    </lineage>
</organism>
<dbReference type="InterPro" id="IPR042171">
    <property type="entry name" value="Acyl-CoA_hotdog"/>
</dbReference>
<feature type="domain" description="Acyl-CoA thioesterase-like C-terminal" evidence="2">
    <location>
        <begin position="127"/>
        <end position="257"/>
    </location>
</feature>
<dbReference type="Gene3D" id="2.40.160.210">
    <property type="entry name" value="Acyl-CoA thioesterase, double hotdog domain"/>
    <property type="match status" value="1"/>
</dbReference>
<dbReference type="InterPro" id="IPR049450">
    <property type="entry name" value="ACOT8-like_C"/>
</dbReference>
<evidence type="ECO:0000259" key="1">
    <source>
        <dbReference type="Pfam" id="PF13622"/>
    </source>
</evidence>
<evidence type="ECO:0000259" key="2">
    <source>
        <dbReference type="Pfam" id="PF20789"/>
    </source>
</evidence>
<sequence length="259" mass="27929">MPSFSSLLSGLEKTESGYRATVFEDWLQGRTLYGGLSTALSYEAVRQSLDGATPPLRSAQIAFIGPASGDLAIKVTPLRQGRSVHFLSVDVVGEKGLATRATFCFGAARGSSLTLDPPAMPDVPAPENLLDIPPLPGAPNFIKHFDMRLAIPPGKEKAAVLFWVRHRDIKAHQSVEGLLALADSLPPAIIIAKGKMVPVSTMTWQVNMLQPRPETRDGWWLVQSTAEAIEAGYSSQPMMVWSRDGTAMISATQSIAVFD</sequence>
<gene>
    <name evidence="3" type="ORF">JCM17844_25560</name>
</gene>
<dbReference type="AlphaFoldDB" id="A0A5A7MVK4"/>
<dbReference type="Pfam" id="PF20789">
    <property type="entry name" value="4HBT_3C"/>
    <property type="match status" value="1"/>
</dbReference>
<dbReference type="Pfam" id="PF13622">
    <property type="entry name" value="4HBT_3"/>
    <property type="match status" value="1"/>
</dbReference>
<proteinExistence type="predicted"/>